<evidence type="ECO:0000256" key="1">
    <source>
        <dbReference type="PROSITE-ProRule" id="PRU00191"/>
    </source>
</evidence>
<name>A0A8K0ABS9_BRALA</name>
<dbReference type="Gene3D" id="1.10.533.10">
    <property type="entry name" value="Death Domain, Fas"/>
    <property type="match status" value="1"/>
</dbReference>
<keyword evidence="5" id="KW-1185">Reference proteome</keyword>
<sequence>MAEEVPPDLLLDIYQQAQDLIPRKVKRACDIRYEVLIKLGNMLDRPDPEGNDWRVMASKLDLPNSLIDGIAYKETDKTVAVLRKSTHVSTKQLVKALYEMGQRDALQLLVNFYSSTNCEDPEEARAIPVRTQSMDEPMESDERYPVQVRPTRAVSEPVDSGYGGGGDSCRLPKQESDQGRKGVAGGPALNSSFSSTSSFPQFSQSSTEDHIEEEFFCEESKQFWYAVKGSSAEFKIYFHFVTAMKNSFPNDPLATQLKNNRVLKLIKYVFGIKGDKRDEVKVGKFVLLLGWFGPFKADAQGHCVCLAQIQSLIDGSTTRVGNRLDSWFAGFMSQDEANRRLKGQKRSTFLVRFSESLRDEGGFSVGLSVGEDQEPVHFNIKGNPMAAAATEPFDAHLEFVPDNEPAKTYPDLATLVNKRLMSGNPVYGDVFCVRPCQDLPLNVTFTGYEENGGRP</sequence>
<dbReference type="InterPro" id="IPR000980">
    <property type="entry name" value="SH2"/>
</dbReference>
<dbReference type="InterPro" id="IPR000488">
    <property type="entry name" value="Death_dom"/>
</dbReference>
<dbReference type="GO" id="GO:0007165">
    <property type="term" value="P:signal transduction"/>
    <property type="evidence" value="ECO:0007669"/>
    <property type="project" value="InterPro"/>
</dbReference>
<dbReference type="PROSITE" id="PS50001">
    <property type="entry name" value="SH2"/>
    <property type="match status" value="1"/>
</dbReference>
<feature type="compositionally biased region" description="Basic and acidic residues" evidence="2">
    <location>
        <begin position="170"/>
        <end position="180"/>
    </location>
</feature>
<reference evidence="4" key="1">
    <citation type="submission" date="2022-01" db="EMBL/GenBank/DDBJ databases">
        <authorList>
            <person name="Braso-Vives M."/>
        </authorList>
    </citation>
    <scope>NUCLEOTIDE SEQUENCE</scope>
</reference>
<dbReference type="Proteomes" id="UP000838412">
    <property type="component" value="Chromosome 8"/>
</dbReference>
<evidence type="ECO:0000313" key="5">
    <source>
        <dbReference type="Proteomes" id="UP000838412"/>
    </source>
</evidence>
<dbReference type="Pfam" id="PF00017">
    <property type="entry name" value="SH2"/>
    <property type="match status" value="1"/>
</dbReference>
<evidence type="ECO:0000259" key="3">
    <source>
        <dbReference type="PROSITE" id="PS50001"/>
    </source>
</evidence>
<proteinExistence type="predicted"/>
<gene>
    <name evidence="4" type="primary">Hypp4852</name>
    <name evidence="4" type="ORF">BLAG_LOCUS24084</name>
</gene>
<dbReference type="Pfam" id="PF00531">
    <property type="entry name" value="Death"/>
    <property type="match status" value="1"/>
</dbReference>
<dbReference type="Gene3D" id="3.30.505.10">
    <property type="entry name" value="SH2 domain"/>
    <property type="match status" value="1"/>
</dbReference>
<dbReference type="EMBL" id="OV696693">
    <property type="protein sequence ID" value="CAH1272444.1"/>
    <property type="molecule type" value="Genomic_DNA"/>
</dbReference>
<dbReference type="SUPFAM" id="SSF55550">
    <property type="entry name" value="SH2 domain"/>
    <property type="match status" value="1"/>
</dbReference>
<feature type="region of interest" description="Disordered" evidence="2">
    <location>
        <begin position="123"/>
        <end position="203"/>
    </location>
</feature>
<evidence type="ECO:0000313" key="4">
    <source>
        <dbReference type="EMBL" id="CAH1272444.1"/>
    </source>
</evidence>
<dbReference type="CDD" id="cd00173">
    <property type="entry name" value="SH2"/>
    <property type="match status" value="1"/>
</dbReference>
<feature type="compositionally biased region" description="Low complexity" evidence="2">
    <location>
        <begin position="191"/>
        <end position="203"/>
    </location>
</feature>
<dbReference type="InterPro" id="IPR011029">
    <property type="entry name" value="DEATH-like_dom_sf"/>
</dbReference>
<feature type="domain" description="SH2" evidence="3">
    <location>
        <begin position="327"/>
        <end position="417"/>
    </location>
</feature>
<dbReference type="SMART" id="SM00252">
    <property type="entry name" value="SH2"/>
    <property type="match status" value="1"/>
</dbReference>
<accession>A0A8K0ABS9</accession>
<dbReference type="AlphaFoldDB" id="A0A8K0ABS9"/>
<dbReference type="SUPFAM" id="SSF47986">
    <property type="entry name" value="DEATH domain"/>
    <property type="match status" value="1"/>
</dbReference>
<evidence type="ECO:0000256" key="2">
    <source>
        <dbReference type="SAM" id="MobiDB-lite"/>
    </source>
</evidence>
<keyword evidence="1" id="KW-0727">SH2 domain</keyword>
<dbReference type="OrthoDB" id="5974457at2759"/>
<organism evidence="4 5">
    <name type="scientific">Branchiostoma lanceolatum</name>
    <name type="common">Common lancelet</name>
    <name type="synonym">Amphioxus lanceolatum</name>
    <dbReference type="NCBI Taxonomy" id="7740"/>
    <lineage>
        <taxon>Eukaryota</taxon>
        <taxon>Metazoa</taxon>
        <taxon>Chordata</taxon>
        <taxon>Cephalochordata</taxon>
        <taxon>Leptocardii</taxon>
        <taxon>Amphioxiformes</taxon>
        <taxon>Branchiostomatidae</taxon>
        <taxon>Branchiostoma</taxon>
    </lineage>
</organism>
<dbReference type="InterPro" id="IPR036860">
    <property type="entry name" value="SH2_dom_sf"/>
</dbReference>
<protein>
    <submittedName>
        <fullName evidence="4">Hypp4852 protein</fullName>
    </submittedName>
</protein>